<dbReference type="PROSITE" id="PS00498">
    <property type="entry name" value="TYROSINASE_2"/>
    <property type="match status" value="1"/>
</dbReference>
<dbReference type="GO" id="GO:0016491">
    <property type="term" value="F:oxidoreductase activity"/>
    <property type="evidence" value="ECO:0007669"/>
    <property type="project" value="InterPro"/>
</dbReference>
<protein>
    <recommendedName>
        <fullName evidence="5 6">Tyrosinase copper-binding domain-containing protein</fullName>
    </recommendedName>
</protein>
<proteinExistence type="predicted"/>
<dbReference type="SUPFAM" id="SSF48056">
    <property type="entry name" value="Di-copper centre-containing domain"/>
    <property type="match status" value="1"/>
</dbReference>
<dbReference type="STRING" id="1447875.A0A2B7XWW1"/>
<feature type="compositionally biased region" description="Pro residues" evidence="3">
    <location>
        <begin position="265"/>
        <end position="274"/>
    </location>
</feature>
<organism evidence="7 8">
    <name type="scientific">Helicocarpus griseus UAMH5409</name>
    <dbReference type="NCBI Taxonomy" id="1447875"/>
    <lineage>
        <taxon>Eukaryota</taxon>
        <taxon>Fungi</taxon>
        <taxon>Dikarya</taxon>
        <taxon>Ascomycota</taxon>
        <taxon>Pezizomycotina</taxon>
        <taxon>Eurotiomycetes</taxon>
        <taxon>Eurotiomycetidae</taxon>
        <taxon>Onygenales</taxon>
        <taxon>Ajellomycetaceae</taxon>
        <taxon>Helicocarpus</taxon>
    </lineage>
</organism>
<dbReference type="Proteomes" id="UP000223968">
    <property type="component" value="Unassembled WGS sequence"/>
</dbReference>
<dbReference type="PROSITE" id="PS00497">
    <property type="entry name" value="TYROSINASE_1"/>
    <property type="match status" value="1"/>
</dbReference>
<accession>A0A2B7XWW1</accession>
<evidence type="ECO:0000256" key="1">
    <source>
        <dbReference type="ARBA" id="ARBA00022723"/>
    </source>
</evidence>
<dbReference type="PANTHER" id="PTHR11474">
    <property type="entry name" value="TYROSINASE FAMILY MEMBER"/>
    <property type="match status" value="1"/>
</dbReference>
<dbReference type="InterPro" id="IPR002227">
    <property type="entry name" value="Tyrosinase_Cu-bd"/>
</dbReference>
<keyword evidence="1" id="KW-0479">Metal-binding</keyword>
<evidence type="ECO:0000256" key="2">
    <source>
        <dbReference type="ARBA" id="ARBA00023008"/>
    </source>
</evidence>
<evidence type="ECO:0000313" key="8">
    <source>
        <dbReference type="Proteomes" id="UP000223968"/>
    </source>
</evidence>
<evidence type="ECO:0000256" key="4">
    <source>
        <dbReference type="SAM" id="SignalP"/>
    </source>
</evidence>
<feature type="region of interest" description="Disordered" evidence="3">
    <location>
        <begin position="254"/>
        <end position="285"/>
    </location>
</feature>
<feature type="domain" description="Tyrosinase copper-binding" evidence="5">
    <location>
        <begin position="80"/>
        <end position="97"/>
    </location>
</feature>
<dbReference type="Pfam" id="PF00264">
    <property type="entry name" value="Tyrosinase"/>
    <property type="match status" value="1"/>
</dbReference>
<dbReference type="InterPro" id="IPR008922">
    <property type="entry name" value="Di-copper_centre_dom_sf"/>
</dbReference>
<dbReference type="Gene3D" id="1.10.1280.10">
    <property type="entry name" value="Di-copper center containing domain from catechol oxidase"/>
    <property type="match status" value="1"/>
</dbReference>
<evidence type="ECO:0000259" key="5">
    <source>
        <dbReference type="PROSITE" id="PS00497"/>
    </source>
</evidence>
<dbReference type="PRINTS" id="PR00092">
    <property type="entry name" value="TYROSINASE"/>
</dbReference>
<keyword evidence="2" id="KW-0186">Copper</keyword>
<feature type="domain" description="Tyrosinase copper-binding" evidence="6">
    <location>
        <begin position="226"/>
        <end position="237"/>
    </location>
</feature>
<reference evidence="7 8" key="1">
    <citation type="submission" date="2017-10" db="EMBL/GenBank/DDBJ databases">
        <title>Comparative genomics in systemic dimorphic fungi from Ajellomycetaceae.</title>
        <authorList>
            <person name="Munoz J.F."/>
            <person name="Mcewen J.G."/>
            <person name="Clay O.K."/>
            <person name="Cuomo C.A."/>
        </authorList>
    </citation>
    <scope>NUCLEOTIDE SEQUENCE [LARGE SCALE GENOMIC DNA]</scope>
    <source>
        <strain evidence="7 8">UAMH5409</strain>
    </source>
</reference>
<dbReference type="PANTHER" id="PTHR11474:SF126">
    <property type="entry name" value="TYROSINASE-LIKE PROTEIN TYR-1-RELATED"/>
    <property type="match status" value="1"/>
</dbReference>
<evidence type="ECO:0000259" key="6">
    <source>
        <dbReference type="PROSITE" id="PS00498"/>
    </source>
</evidence>
<dbReference type="OrthoDB" id="6132182at2759"/>
<dbReference type="GO" id="GO:0046872">
    <property type="term" value="F:metal ion binding"/>
    <property type="evidence" value="ECO:0007669"/>
    <property type="project" value="UniProtKB-KW"/>
</dbReference>
<name>A0A2B7XWW1_9EURO</name>
<comment type="caution">
    <text evidence="7">The sequence shown here is derived from an EMBL/GenBank/DDBJ whole genome shotgun (WGS) entry which is preliminary data.</text>
</comment>
<gene>
    <name evidence="7" type="ORF">AJ79_03819</name>
</gene>
<feature type="chain" id="PRO_5012428378" description="Tyrosinase copper-binding domain-containing protein" evidence="4">
    <location>
        <begin position="21"/>
        <end position="331"/>
    </location>
</feature>
<evidence type="ECO:0000313" key="7">
    <source>
        <dbReference type="EMBL" id="PGH13112.1"/>
    </source>
</evidence>
<dbReference type="EMBL" id="PDNB01000049">
    <property type="protein sequence ID" value="PGH13112.1"/>
    <property type="molecule type" value="Genomic_DNA"/>
</dbReference>
<keyword evidence="4" id="KW-0732">Signal</keyword>
<sequence length="331" mass="36781">MTSWIQRLLPLAFLAAIAAGKCTEPGQRRAWHTFTNEEKLAYIEAELCLMELPAQSDLPFAQTRFDELQAAHALQAYATHYVGAFLPFHRIYMHAHETVLRNECGYKGHQPYWYEQMDSGKFSASVVFDPVYGFGGNGNGADGCIADGPFANYTNHIGPNYTFTDNCINRYVDDEISNWTSQSEVDKCLHETEWDAAWNCIHLNPHDGGHAGVGGAPGHRVASPGDPLFYLHHTWLDKVWWDWQKLDKEVRTTTISGPNVMPDDAPFPPLPDSIPKPTGADGDPGTETTMTHVLNMYGVIPNQTIADVMDIQGGYLCYEYVEPPEAASIAG</sequence>
<dbReference type="InterPro" id="IPR050316">
    <property type="entry name" value="Tyrosinase/Hemocyanin"/>
</dbReference>
<dbReference type="AlphaFoldDB" id="A0A2B7XWW1"/>
<keyword evidence="8" id="KW-1185">Reference proteome</keyword>
<evidence type="ECO:0000256" key="3">
    <source>
        <dbReference type="SAM" id="MobiDB-lite"/>
    </source>
</evidence>
<feature type="signal peptide" evidence="4">
    <location>
        <begin position="1"/>
        <end position="20"/>
    </location>
</feature>